<dbReference type="PROSITE" id="PS51257">
    <property type="entry name" value="PROKAR_LIPOPROTEIN"/>
    <property type="match status" value="1"/>
</dbReference>
<sequence length="447" mass="47229">MNKKIIPVVVLICVFLLGLIIYGCGKIANNAASTSTTSGNYTVSGKVGTITTSGLNASANNTVTHIVAIGADNNKTLITPESNGTFSLQLSSGQPYVFGFFNKTGSTITLLGYLKKSDYDWDSLPIISPTGSSTNLGTVEINTTSAEAIPSINITSLIAEMNMTAATADLYGKIDDSLAALTNLDLDGNGEFDFNENKNYLFQTFIGMYDSGNPATGEVDSMIDGYNDTYIPRPSFYQIYFSGLGSGDTRTAGTSATLTTPSAIGGATTQTAAIGATSDGNGWTLFFTSVSTPEIAPSGTYTVRIGTTTYTINNFKASDVVAIGSNNNIVFPVFHLVTNSAGKITTVQYKWKKLVNGVVAAADAAEVRASINYNANATNSFTQNPFISFFADANTLHPVSGSNGLVTLDIDKTEVDVSGLNKARTDIHHIQAGYELTSKVICKFDLY</sequence>
<evidence type="ECO:0000313" key="2">
    <source>
        <dbReference type="Proteomes" id="UP000488506"/>
    </source>
</evidence>
<organism evidence="1 2">
    <name type="scientific">Candidatus Saganbacteria bacterium</name>
    <dbReference type="NCBI Taxonomy" id="2575572"/>
    <lineage>
        <taxon>Bacteria</taxon>
        <taxon>Bacillati</taxon>
        <taxon>Saganbacteria</taxon>
    </lineage>
</organism>
<name>A0A833NY96_UNCSA</name>
<reference evidence="1 2" key="1">
    <citation type="submission" date="2019-12" db="EMBL/GenBank/DDBJ databases">
        <authorList>
            <person name="Wolfe R."/>
            <person name="Danczak R."/>
            <person name="Wilkins M."/>
        </authorList>
    </citation>
    <scope>NUCLEOTIDE SEQUENCE [LARGE SCALE GENOMIC DNA]</scope>
    <source>
        <strain evidence="1">X2_MaxBin.013</strain>
    </source>
</reference>
<gene>
    <name evidence="1" type="ORF">FD145_1155</name>
</gene>
<evidence type="ECO:0000313" key="1">
    <source>
        <dbReference type="EMBL" id="KAF0133696.1"/>
    </source>
</evidence>
<proteinExistence type="predicted"/>
<protein>
    <submittedName>
        <fullName evidence="1">Uncharacterized protein</fullName>
    </submittedName>
</protein>
<dbReference type="Proteomes" id="UP000488506">
    <property type="component" value="Unassembled WGS sequence"/>
</dbReference>
<accession>A0A833NY96</accession>
<dbReference type="AlphaFoldDB" id="A0A833NY96"/>
<dbReference type="EMBL" id="WPAF01000020">
    <property type="protein sequence ID" value="KAF0133696.1"/>
    <property type="molecule type" value="Genomic_DNA"/>
</dbReference>
<comment type="caution">
    <text evidence="1">The sequence shown here is derived from an EMBL/GenBank/DDBJ whole genome shotgun (WGS) entry which is preliminary data.</text>
</comment>